<reference evidence="2" key="1">
    <citation type="submission" date="2023-07" db="EMBL/GenBank/DDBJ databases">
        <authorList>
            <consortium name="CYATHOMIX"/>
        </authorList>
    </citation>
    <scope>NUCLEOTIDE SEQUENCE</scope>
    <source>
        <strain evidence="2">N/A</strain>
    </source>
</reference>
<dbReference type="Proteomes" id="UP001176961">
    <property type="component" value="Unassembled WGS sequence"/>
</dbReference>
<evidence type="ECO:0000313" key="2">
    <source>
        <dbReference type="EMBL" id="CAJ0607425.1"/>
    </source>
</evidence>
<protein>
    <submittedName>
        <fullName evidence="2">Uncharacterized protein</fullName>
    </submittedName>
</protein>
<name>A0AA36HBY4_CYLNA</name>
<feature type="compositionally biased region" description="Basic and acidic residues" evidence="1">
    <location>
        <begin position="1"/>
        <end position="13"/>
    </location>
</feature>
<proteinExistence type="predicted"/>
<accession>A0AA36HBY4</accession>
<evidence type="ECO:0000256" key="1">
    <source>
        <dbReference type="SAM" id="MobiDB-lite"/>
    </source>
</evidence>
<evidence type="ECO:0000313" key="3">
    <source>
        <dbReference type="Proteomes" id="UP001176961"/>
    </source>
</evidence>
<keyword evidence="3" id="KW-1185">Reference proteome</keyword>
<organism evidence="2 3">
    <name type="scientific">Cylicocyclus nassatus</name>
    <name type="common">Nematode worm</name>
    <dbReference type="NCBI Taxonomy" id="53992"/>
    <lineage>
        <taxon>Eukaryota</taxon>
        <taxon>Metazoa</taxon>
        <taxon>Ecdysozoa</taxon>
        <taxon>Nematoda</taxon>
        <taxon>Chromadorea</taxon>
        <taxon>Rhabditida</taxon>
        <taxon>Rhabditina</taxon>
        <taxon>Rhabditomorpha</taxon>
        <taxon>Strongyloidea</taxon>
        <taxon>Strongylidae</taxon>
        <taxon>Cylicocyclus</taxon>
    </lineage>
</organism>
<feature type="region of interest" description="Disordered" evidence="1">
    <location>
        <begin position="1"/>
        <end position="23"/>
    </location>
</feature>
<gene>
    <name evidence="2" type="ORF">CYNAS_LOCUS19408</name>
</gene>
<comment type="caution">
    <text evidence="2">The sequence shown here is derived from an EMBL/GenBank/DDBJ whole genome shotgun (WGS) entry which is preliminary data.</text>
</comment>
<dbReference type="EMBL" id="CATQJL010000316">
    <property type="protein sequence ID" value="CAJ0607425.1"/>
    <property type="molecule type" value="Genomic_DNA"/>
</dbReference>
<sequence length="100" mass="11698">MDSLRRQLEEAQREAGQVAPLRRQLEQAKREANEAASLRKQLEMAEKKIDDLKAKMAKETRAANNYWSHLKRQRRHIELLTTMANQWMVDVDEGLSNPNL</sequence>
<dbReference type="AlphaFoldDB" id="A0AA36HBY4"/>